<evidence type="ECO:0000313" key="9">
    <source>
        <dbReference type="EMBL" id="SEK72239.1"/>
    </source>
</evidence>
<dbReference type="GO" id="GO:0019843">
    <property type="term" value="F:rRNA binding"/>
    <property type="evidence" value="ECO:0007669"/>
    <property type="project" value="UniProtKB-UniRule"/>
</dbReference>
<reference evidence="9 10" key="1">
    <citation type="submission" date="2016-10" db="EMBL/GenBank/DDBJ databases">
        <authorList>
            <person name="de Groot N.N."/>
        </authorList>
    </citation>
    <scope>NUCLEOTIDE SEQUENCE [LARGE SCALE GENOMIC DNA]</scope>
    <source>
        <strain evidence="9 10">JCM 19513</strain>
    </source>
</reference>
<dbReference type="RefSeq" id="WP_074866070.1">
    <property type="nucleotide sequence ID" value="NZ_FOAS01000004.1"/>
</dbReference>
<dbReference type="GO" id="GO:1990904">
    <property type="term" value="C:ribonucleoprotein complex"/>
    <property type="evidence" value="ECO:0007669"/>
    <property type="project" value="UniProtKB-KW"/>
</dbReference>
<dbReference type="EMBL" id="FOAS01000004">
    <property type="protein sequence ID" value="SEK72239.1"/>
    <property type="molecule type" value="Genomic_DNA"/>
</dbReference>
<dbReference type="SUPFAM" id="SSF55658">
    <property type="entry name" value="L9 N-domain-like"/>
    <property type="match status" value="1"/>
</dbReference>
<comment type="similarity">
    <text evidence="1 7">Belongs to the bacterial ribosomal protein bL9 family.</text>
</comment>
<protein>
    <recommendedName>
        <fullName evidence="6 7">Large ribosomal subunit protein bL9</fullName>
    </recommendedName>
</protein>
<evidence type="ECO:0000259" key="8">
    <source>
        <dbReference type="PROSITE" id="PS00651"/>
    </source>
</evidence>
<dbReference type="Gene3D" id="3.40.5.10">
    <property type="entry name" value="Ribosomal protein L9, N-terminal domain"/>
    <property type="match status" value="1"/>
</dbReference>
<evidence type="ECO:0000256" key="2">
    <source>
        <dbReference type="ARBA" id="ARBA00022730"/>
    </source>
</evidence>
<dbReference type="FunFam" id="3.40.5.10:FF:000001">
    <property type="entry name" value="50S ribosomal protein L9"/>
    <property type="match status" value="1"/>
</dbReference>
<dbReference type="STRING" id="1429083.GCA_001885685_00714"/>
<dbReference type="InterPro" id="IPR036935">
    <property type="entry name" value="Ribosomal_bL9_N_sf"/>
</dbReference>
<proteinExistence type="inferred from homology"/>
<keyword evidence="4 7" id="KW-0689">Ribosomal protein</keyword>
<evidence type="ECO:0000256" key="6">
    <source>
        <dbReference type="ARBA" id="ARBA00035292"/>
    </source>
</evidence>
<comment type="function">
    <text evidence="7">Binds to the 23S rRNA.</text>
</comment>
<feature type="domain" description="Ribosomal protein L9" evidence="8">
    <location>
        <begin position="13"/>
        <end position="40"/>
    </location>
</feature>
<evidence type="ECO:0000256" key="5">
    <source>
        <dbReference type="ARBA" id="ARBA00023274"/>
    </source>
</evidence>
<keyword evidence="2 7" id="KW-0699">rRNA-binding</keyword>
<evidence type="ECO:0000256" key="4">
    <source>
        <dbReference type="ARBA" id="ARBA00022980"/>
    </source>
</evidence>
<dbReference type="PANTHER" id="PTHR21368">
    <property type="entry name" value="50S RIBOSOMAL PROTEIN L9"/>
    <property type="match status" value="1"/>
</dbReference>
<dbReference type="InterPro" id="IPR009027">
    <property type="entry name" value="Ribosomal_bL9/RNase_H1_N"/>
</dbReference>
<dbReference type="PROSITE" id="PS00651">
    <property type="entry name" value="RIBOSOMAL_L9"/>
    <property type="match status" value="1"/>
</dbReference>
<dbReference type="HAMAP" id="MF_00503">
    <property type="entry name" value="Ribosomal_bL9"/>
    <property type="match status" value="1"/>
</dbReference>
<dbReference type="InterPro" id="IPR036791">
    <property type="entry name" value="Ribosomal_bL9_C_sf"/>
</dbReference>
<dbReference type="GO" id="GO:0005840">
    <property type="term" value="C:ribosome"/>
    <property type="evidence" value="ECO:0007669"/>
    <property type="project" value="UniProtKB-KW"/>
</dbReference>
<dbReference type="InterPro" id="IPR020069">
    <property type="entry name" value="Ribosomal_bL9_C"/>
</dbReference>
<dbReference type="InterPro" id="IPR000244">
    <property type="entry name" value="Ribosomal_bL9"/>
</dbReference>
<dbReference type="GO" id="GO:0006412">
    <property type="term" value="P:translation"/>
    <property type="evidence" value="ECO:0007669"/>
    <property type="project" value="UniProtKB-UniRule"/>
</dbReference>
<dbReference type="InterPro" id="IPR020070">
    <property type="entry name" value="Ribosomal_bL9_N"/>
</dbReference>
<keyword evidence="3 7" id="KW-0694">RNA-binding</keyword>
<dbReference type="InterPro" id="IPR020594">
    <property type="entry name" value="Ribosomal_bL9_bac/chp"/>
</dbReference>
<dbReference type="GO" id="GO:0003735">
    <property type="term" value="F:structural constituent of ribosome"/>
    <property type="evidence" value="ECO:0007669"/>
    <property type="project" value="InterPro"/>
</dbReference>
<dbReference type="NCBIfam" id="TIGR00158">
    <property type="entry name" value="L9"/>
    <property type="match status" value="1"/>
</dbReference>
<accession>A0A1H7JC77</accession>
<dbReference type="Proteomes" id="UP000185766">
    <property type="component" value="Unassembled WGS sequence"/>
</dbReference>
<evidence type="ECO:0000313" key="10">
    <source>
        <dbReference type="Proteomes" id="UP000185766"/>
    </source>
</evidence>
<organism evidence="9 10">
    <name type="scientific">Atopomonas hussainii</name>
    <dbReference type="NCBI Taxonomy" id="1429083"/>
    <lineage>
        <taxon>Bacteria</taxon>
        <taxon>Pseudomonadati</taxon>
        <taxon>Pseudomonadota</taxon>
        <taxon>Gammaproteobacteria</taxon>
        <taxon>Pseudomonadales</taxon>
        <taxon>Pseudomonadaceae</taxon>
        <taxon>Atopomonas</taxon>
    </lineage>
</organism>
<keyword evidence="5 7" id="KW-0687">Ribonucleoprotein</keyword>
<keyword evidence="10" id="KW-1185">Reference proteome</keyword>
<dbReference type="Pfam" id="PF01281">
    <property type="entry name" value="Ribosomal_L9_N"/>
    <property type="match status" value="1"/>
</dbReference>
<dbReference type="Pfam" id="PF03948">
    <property type="entry name" value="Ribosomal_L9_C"/>
    <property type="match status" value="1"/>
</dbReference>
<evidence type="ECO:0000256" key="7">
    <source>
        <dbReference type="HAMAP-Rule" id="MF_00503"/>
    </source>
</evidence>
<dbReference type="Gene3D" id="3.10.430.100">
    <property type="entry name" value="Ribosomal protein L9, C-terminal domain"/>
    <property type="match status" value="1"/>
</dbReference>
<evidence type="ECO:0000256" key="1">
    <source>
        <dbReference type="ARBA" id="ARBA00010605"/>
    </source>
</evidence>
<name>A0A1H7JC77_9GAMM</name>
<dbReference type="AlphaFoldDB" id="A0A1H7JC77"/>
<sequence>MEVILLEKIANLGNLGDKVNVKSGFGRNFLLPQGKAVMANAANLEAFEARRAELEKAAADKLASAQARANELAELVVTITANAGDEGKLFGSIGTRDIADALTAAGIAVEKAEIRLPEGALRNTGEYDVAVHLHSDVDAAIKVVVVAG</sequence>
<evidence type="ECO:0000256" key="3">
    <source>
        <dbReference type="ARBA" id="ARBA00022884"/>
    </source>
</evidence>
<dbReference type="SUPFAM" id="SSF55653">
    <property type="entry name" value="Ribosomal protein L9 C-domain"/>
    <property type="match status" value="1"/>
</dbReference>
<gene>
    <name evidence="7" type="primary">rplI</name>
    <name evidence="9" type="ORF">SAMN05216214_104230</name>
</gene>